<dbReference type="InterPro" id="IPR036388">
    <property type="entry name" value="WH-like_DNA-bd_sf"/>
</dbReference>
<gene>
    <name evidence="2" type="ORF">ACFSC7_09185</name>
</gene>
<sequence>MKVGCGEEALVEAMFEAAIHPELWPDILTAVSDHVAGGPFNVLCLGNADERPLFDCFVRGDRQGYETYLSDYILIDPRIPRLEQAPVGKVLLEHDVLSEAELRTDVAYNECLSRWGMRNLAQGNLSSGDVFTGFALAPRNDRNPFTSEQVAAISRLMTPLRQATRVTVASLELQQQRRTLGDLWSLSGKGVLILDRHGAVLFANRLAEEHMRGGTLLSHTGHLSFADPAAQRRWRKQLDLLAGDKAPRFSEFLTPCFQQPCDLAVRVIIDPALPSRLAPVSRGRILLLITPMTNTLDLSDQEVRRFAQLFSISPAECRAIGAIARGETLDDLARCHGVSEDTVRKQLKSAMGKCGVSSQKALISRLERFCFLSRAL</sequence>
<dbReference type="RefSeq" id="WP_149893667.1">
    <property type="nucleotide sequence ID" value="NZ_JBHUFA010000002.1"/>
</dbReference>
<proteinExistence type="predicted"/>
<name>A0ABW4JU84_9HYPH</name>
<accession>A0ABW4JU84</accession>
<dbReference type="SUPFAM" id="SSF46894">
    <property type="entry name" value="C-terminal effector domain of the bipartite response regulators"/>
    <property type="match status" value="1"/>
</dbReference>
<reference evidence="3" key="1">
    <citation type="journal article" date="2019" name="Int. J. Syst. Evol. Microbiol.">
        <title>The Global Catalogue of Microorganisms (GCM) 10K type strain sequencing project: providing services to taxonomists for standard genome sequencing and annotation.</title>
        <authorList>
            <consortium name="The Broad Institute Genomics Platform"/>
            <consortium name="The Broad Institute Genome Sequencing Center for Infectious Disease"/>
            <person name="Wu L."/>
            <person name="Ma J."/>
        </authorList>
    </citation>
    <scope>NUCLEOTIDE SEQUENCE [LARGE SCALE GENOMIC DNA]</scope>
    <source>
        <strain evidence="3">JCM 3369</strain>
    </source>
</reference>
<dbReference type="Gene3D" id="1.10.10.10">
    <property type="entry name" value="Winged helix-like DNA-binding domain superfamily/Winged helix DNA-binding domain"/>
    <property type="match status" value="1"/>
</dbReference>
<dbReference type="InterPro" id="IPR000792">
    <property type="entry name" value="Tscrpt_reg_LuxR_C"/>
</dbReference>
<evidence type="ECO:0000313" key="3">
    <source>
        <dbReference type="Proteomes" id="UP001597327"/>
    </source>
</evidence>
<dbReference type="EMBL" id="JBHUFA010000002">
    <property type="protein sequence ID" value="MFD1695685.1"/>
    <property type="molecule type" value="Genomic_DNA"/>
</dbReference>
<feature type="domain" description="HTH luxR-type" evidence="1">
    <location>
        <begin position="309"/>
        <end position="366"/>
    </location>
</feature>
<protein>
    <submittedName>
        <fullName evidence="2">Helix-turn-helix transcriptional regulator</fullName>
    </submittedName>
</protein>
<evidence type="ECO:0000259" key="1">
    <source>
        <dbReference type="SMART" id="SM00421"/>
    </source>
</evidence>
<dbReference type="InterPro" id="IPR016032">
    <property type="entry name" value="Sig_transdc_resp-reg_C-effctor"/>
</dbReference>
<keyword evidence="3" id="KW-1185">Reference proteome</keyword>
<dbReference type="Proteomes" id="UP001597327">
    <property type="component" value="Unassembled WGS sequence"/>
</dbReference>
<dbReference type="SMART" id="SM00421">
    <property type="entry name" value="HTH_LUXR"/>
    <property type="match status" value="1"/>
</dbReference>
<comment type="caution">
    <text evidence="2">The sequence shown here is derived from an EMBL/GenBank/DDBJ whole genome shotgun (WGS) entry which is preliminary data.</text>
</comment>
<evidence type="ECO:0000313" key="2">
    <source>
        <dbReference type="EMBL" id="MFD1695685.1"/>
    </source>
</evidence>
<organism evidence="2 3">
    <name type="scientific">Roseibium aestuarii</name>
    <dbReference type="NCBI Taxonomy" id="2600299"/>
    <lineage>
        <taxon>Bacteria</taxon>
        <taxon>Pseudomonadati</taxon>
        <taxon>Pseudomonadota</taxon>
        <taxon>Alphaproteobacteria</taxon>
        <taxon>Hyphomicrobiales</taxon>
        <taxon>Stappiaceae</taxon>
        <taxon>Roseibium</taxon>
    </lineage>
</organism>